<evidence type="ECO:0000313" key="1">
    <source>
        <dbReference type="EMBL" id="GAG37749.1"/>
    </source>
</evidence>
<proteinExistence type="predicted"/>
<dbReference type="EMBL" id="BARS01040626">
    <property type="protein sequence ID" value="GAG37749.1"/>
    <property type="molecule type" value="Genomic_DNA"/>
</dbReference>
<gene>
    <name evidence="1" type="ORF">S01H1_61895</name>
</gene>
<organism evidence="1">
    <name type="scientific">marine sediment metagenome</name>
    <dbReference type="NCBI Taxonomy" id="412755"/>
    <lineage>
        <taxon>unclassified sequences</taxon>
        <taxon>metagenomes</taxon>
        <taxon>ecological metagenomes</taxon>
    </lineage>
</organism>
<comment type="caution">
    <text evidence="1">The sequence shown here is derived from an EMBL/GenBank/DDBJ whole genome shotgun (WGS) entry which is preliminary data.</text>
</comment>
<name>X0X3E0_9ZZZZ</name>
<accession>X0X3E0</accession>
<reference evidence="1" key="1">
    <citation type="journal article" date="2014" name="Front. Microbiol.">
        <title>High frequency of phylogenetically diverse reductive dehalogenase-homologous genes in deep subseafloor sedimentary metagenomes.</title>
        <authorList>
            <person name="Kawai M."/>
            <person name="Futagami T."/>
            <person name="Toyoda A."/>
            <person name="Takaki Y."/>
            <person name="Nishi S."/>
            <person name="Hori S."/>
            <person name="Arai W."/>
            <person name="Tsubouchi T."/>
            <person name="Morono Y."/>
            <person name="Uchiyama I."/>
            <person name="Ito T."/>
            <person name="Fujiyama A."/>
            <person name="Inagaki F."/>
            <person name="Takami H."/>
        </authorList>
    </citation>
    <scope>NUCLEOTIDE SEQUENCE</scope>
    <source>
        <strain evidence="1">Expedition CK06-06</strain>
    </source>
</reference>
<protein>
    <submittedName>
        <fullName evidence="1">Uncharacterized protein</fullName>
    </submittedName>
</protein>
<dbReference type="AlphaFoldDB" id="X0X3E0"/>
<sequence length="99" mass="11114">MSVSDLMYTGEVTGTFIEEATAAFSDGSFEKVHDEIKGWRVEVEIPDIENRAWYKHLITSGWHEASLSFQLTLHDKKSVGLIKEVIEEIKAEKGEADGT</sequence>